<evidence type="ECO:0000313" key="2">
    <source>
        <dbReference type="WBParaSite" id="PEQ_0001231201-mRNA-1"/>
    </source>
</evidence>
<dbReference type="AlphaFoldDB" id="A0A914S1V8"/>
<proteinExistence type="predicted"/>
<dbReference type="Proteomes" id="UP000887564">
    <property type="component" value="Unplaced"/>
</dbReference>
<keyword evidence="1" id="KW-1185">Reference proteome</keyword>
<organism evidence="1 2">
    <name type="scientific">Parascaris equorum</name>
    <name type="common">Equine roundworm</name>
    <dbReference type="NCBI Taxonomy" id="6256"/>
    <lineage>
        <taxon>Eukaryota</taxon>
        <taxon>Metazoa</taxon>
        <taxon>Ecdysozoa</taxon>
        <taxon>Nematoda</taxon>
        <taxon>Chromadorea</taxon>
        <taxon>Rhabditida</taxon>
        <taxon>Spirurina</taxon>
        <taxon>Ascaridomorpha</taxon>
        <taxon>Ascaridoidea</taxon>
        <taxon>Ascarididae</taxon>
        <taxon>Parascaris</taxon>
    </lineage>
</organism>
<sequence length="57" mass="6349">MRFSATVVKSSKELSESNDGVVPWMNCPPLRDKELASQSGLTPFGGFREHIAKVQER</sequence>
<accession>A0A914S1V8</accession>
<evidence type="ECO:0000313" key="1">
    <source>
        <dbReference type="Proteomes" id="UP000887564"/>
    </source>
</evidence>
<dbReference type="WBParaSite" id="PEQ_0001231201-mRNA-1">
    <property type="protein sequence ID" value="PEQ_0001231201-mRNA-1"/>
    <property type="gene ID" value="PEQ_0001231201"/>
</dbReference>
<reference evidence="2" key="1">
    <citation type="submission" date="2022-11" db="UniProtKB">
        <authorList>
            <consortium name="WormBaseParasite"/>
        </authorList>
    </citation>
    <scope>IDENTIFICATION</scope>
</reference>
<protein>
    <submittedName>
        <fullName evidence="2">Uncharacterized protein</fullName>
    </submittedName>
</protein>
<name>A0A914S1V8_PAREQ</name>